<gene>
    <name evidence="2" type="ORF">AYBTSS11_LOCUS1023</name>
</gene>
<evidence type="ECO:0000313" key="2">
    <source>
        <dbReference type="EMBL" id="CAJ1815995.1"/>
    </source>
</evidence>
<dbReference type="AlphaFoldDB" id="A0AA86V1F0"/>
<proteinExistence type="predicted"/>
<sequence>MILEKDGADGQQWLDVSGLEGFPPKMRLVSFIGACDMAILFGMRGFMCLSQNDGHGGGEDGEVIVDLGNQKNQQEKECKE</sequence>
<reference evidence="2" key="1">
    <citation type="submission" date="2023-10" db="EMBL/GenBank/DDBJ databases">
        <authorList>
            <person name="Domelevo Entfellner J.-B."/>
        </authorList>
    </citation>
    <scope>NUCLEOTIDE SEQUENCE</scope>
</reference>
<evidence type="ECO:0000313" key="3">
    <source>
        <dbReference type="Proteomes" id="UP001189624"/>
    </source>
</evidence>
<protein>
    <submittedName>
        <fullName evidence="2">Uncharacterized protein</fullName>
    </submittedName>
</protein>
<name>A0AA86V1F0_9FABA</name>
<keyword evidence="3" id="KW-1185">Reference proteome</keyword>
<dbReference type="EMBL" id="OY731398">
    <property type="protein sequence ID" value="CAJ1815995.1"/>
    <property type="molecule type" value="Genomic_DNA"/>
</dbReference>
<dbReference type="Proteomes" id="UP001189624">
    <property type="component" value="Chromosome 1"/>
</dbReference>
<accession>A0AA86V1F0</accession>
<feature type="region of interest" description="Disordered" evidence="1">
    <location>
        <begin position="59"/>
        <end position="80"/>
    </location>
</feature>
<dbReference type="Gramene" id="rna-AYBTSS11_LOCUS1023">
    <property type="protein sequence ID" value="CAJ1815995.1"/>
    <property type="gene ID" value="gene-AYBTSS11_LOCUS1023"/>
</dbReference>
<evidence type="ECO:0000256" key="1">
    <source>
        <dbReference type="SAM" id="MobiDB-lite"/>
    </source>
</evidence>
<organism evidence="2 3">
    <name type="scientific">Sphenostylis stenocarpa</name>
    <dbReference type="NCBI Taxonomy" id="92480"/>
    <lineage>
        <taxon>Eukaryota</taxon>
        <taxon>Viridiplantae</taxon>
        <taxon>Streptophyta</taxon>
        <taxon>Embryophyta</taxon>
        <taxon>Tracheophyta</taxon>
        <taxon>Spermatophyta</taxon>
        <taxon>Magnoliopsida</taxon>
        <taxon>eudicotyledons</taxon>
        <taxon>Gunneridae</taxon>
        <taxon>Pentapetalae</taxon>
        <taxon>rosids</taxon>
        <taxon>fabids</taxon>
        <taxon>Fabales</taxon>
        <taxon>Fabaceae</taxon>
        <taxon>Papilionoideae</taxon>
        <taxon>50 kb inversion clade</taxon>
        <taxon>NPAAA clade</taxon>
        <taxon>indigoferoid/millettioid clade</taxon>
        <taxon>Phaseoleae</taxon>
        <taxon>Sphenostylis</taxon>
    </lineage>
</organism>